<reference evidence="3" key="2">
    <citation type="submission" date="2021-09" db="EMBL/GenBank/DDBJ databases">
        <authorList>
            <person name="Jia N."/>
            <person name="Wang J."/>
            <person name="Shi W."/>
            <person name="Du L."/>
            <person name="Sun Y."/>
            <person name="Zhan W."/>
            <person name="Jiang J."/>
            <person name="Wang Q."/>
            <person name="Zhang B."/>
            <person name="Ji P."/>
            <person name="Sakyi L.B."/>
            <person name="Cui X."/>
            <person name="Yuan T."/>
            <person name="Jiang B."/>
            <person name="Yang W."/>
            <person name="Lam T.T.-Y."/>
            <person name="Chang Q."/>
            <person name="Ding S."/>
            <person name="Wang X."/>
            <person name="Zhu J."/>
            <person name="Ruan X."/>
            <person name="Zhao L."/>
            <person name="Wei J."/>
            <person name="Que T."/>
            <person name="Du C."/>
            <person name="Cheng J."/>
            <person name="Dai P."/>
            <person name="Han X."/>
            <person name="Huang E."/>
            <person name="Gao Y."/>
            <person name="Liu J."/>
            <person name="Shao H."/>
            <person name="Ye R."/>
            <person name="Li L."/>
            <person name="Wei W."/>
            <person name="Wang X."/>
            <person name="Wang C."/>
            <person name="Huo Q."/>
            <person name="Li W."/>
            <person name="Guo W."/>
            <person name="Chen H."/>
            <person name="Chen S."/>
            <person name="Zhou L."/>
            <person name="Zhou L."/>
            <person name="Ni X."/>
            <person name="Tian J."/>
            <person name="Zhou Y."/>
            <person name="Sheng Y."/>
            <person name="Liu T."/>
            <person name="Pan Y."/>
            <person name="Xia L."/>
            <person name="Li J."/>
            <person name="Zhao F."/>
            <person name="Cao W."/>
        </authorList>
    </citation>
    <scope>NUCLEOTIDE SEQUENCE</scope>
    <source>
        <strain evidence="3">Rmic-2018</strain>
        <tissue evidence="3">Larvae</tissue>
    </source>
</reference>
<protein>
    <submittedName>
        <fullName evidence="3">Uncharacterized protein</fullName>
    </submittedName>
</protein>
<gene>
    <name evidence="3" type="ORF">HPB51_007550</name>
</gene>
<dbReference type="Proteomes" id="UP000821866">
    <property type="component" value="Chromosome 1"/>
</dbReference>
<reference evidence="3" key="1">
    <citation type="journal article" date="2020" name="Cell">
        <title>Large-Scale Comparative Analyses of Tick Genomes Elucidate Their Genetic Diversity and Vector Capacities.</title>
        <authorList>
            <consortium name="Tick Genome and Microbiome Consortium (TIGMIC)"/>
            <person name="Jia N."/>
            <person name="Wang J."/>
            <person name="Shi W."/>
            <person name="Du L."/>
            <person name="Sun Y."/>
            <person name="Zhan W."/>
            <person name="Jiang J.F."/>
            <person name="Wang Q."/>
            <person name="Zhang B."/>
            <person name="Ji P."/>
            <person name="Bell-Sakyi L."/>
            <person name="Cui X.M."/>
            <person name="Yuan T.T."/>
            <person name="Jiang B.G."/>
            <person name="Yang W.F."/>
            <person name="Lam T.T."/>
            <person name="Chang Q.C."/>
            <person name="Ding S.J."/>
            <person name="Wang X.J."/>
            <person name="Zhu J.G."/>
            <person name="Ruan X.D."/>
            <person name="Zhao L."/>
            <person name="Wei J.T."/>
            <person name="Ye R.Z."/>
            <person name="Que T.C."/>
            <person name="Du C.H."/>
            <person name="Zhou Y.H."/>
            <person name="Cheng J.X."/>
            <person name="Dai P.F."/>
            <person name="Guo W.B."/>
            <person name="Han X.H."/>
            <person name="Huang E.J."/>
            <person name="Li L.F."/>
            <person name="Wei W."/>
            <person name="Gao Y.C."/>
            <person name="Liu J.Z."/>
            <person name="Shao H.Z."/>
            <person name="Wang X."/>
            <person name="Wang C.C."/>
            <person name="Yang T.C."/>
            <person name="Huo Q.B."/>
            <person name="Li W."/>
            <person name="Chen H.Y."/>
            <person name="Chen S.E."/>
            <person name="Zhou L.G."/>
            <person name="Ni X.B."/>
            <person name="Tian J.H."/>
            <person name="Sheng Y."/>
            <person name="Liu T."/>
            <person name="Pan Y.S."/>
            <person name="Xia L.Y."/>
            <person name="Li J."/>
            <person name="Zhao F."/>
            <person name="Cao W.C."/>
        </authorList>
    </citation>
    <scope>NUCLEOTIDE SEQUENCE</scope>
    <source>
        <strain evidence="3">Rmic-2018</strain>
    </source>
</reference>
<organism evidence="3 4">
    <name type="scientific">Rhipicephalus microplus</name>
    <name type="common">Cattle tick</name>
    <name type="synonym">Boophilus microplus</name>
    <dbReference type="NCBI Taxonomy" id="6941"/>
    <lineage>
        <taxon>Eukaryota</taxon>
        <taxon>Metazoa</taxon>
        <taxon>Ecdysozoa</taxon>
        <taxon>Arthropoda</taxon>
        <taxon>Chelicerata</taxon>
        <taxon>Arachnida</taxon>
        <taxon>Acari</taxon>
        <taxon>Parasitiformes</taxon>
        <taxon>Ixodida</taxon>
        <taxon>Ixodoidea</taxon>
        <taxon>Ixodidae</taxon>
        <taxon>Rhipicephalinae</taxon>
        <taxon>Rhipicephalus</taxon>
        <taxon>Boophilus</taxon>
    </lineage>
</organism>
<sequence>MQSATVRPGLAQQPGTSATDFPQDAAKTAPKQTYKSTQLTLSENSEALPELDNDVRESTFDSLHDTSYANSKTPQGPLFAKPRHANVSDVSSTVNAGGVKVQKSKKSFREAPDTRSPPNISQVSRPPPTYDVALSRETAGPNASPVRISPARSQKSKSEKPTASPQYARPASLSASVTAPPASKEIDEPLPALGGLQLGNAAVAAANKFKEATLYKPPVFTRCSMWTPGTEVVPRTEASGDLNIVKNYVHAPQEPLPRRDTVSREMAMASCVLVSVLLVLAAAGMNMVLGHSTAKASRMGSPDSLSTTSESGDDSVVLWQPEKPQSQQGATNGSRDNAAIGNNTIPQIMRRTAAY</sequence>
<feature type="compositionally biased region" description="Polar residues" evidence="1">
    <location>
        <begin position="323"/>
        <end position="343"/>
    </location>
</feature>
<evidence type="ECO:0000313" key="4">
    <source>
        <dbReference type="Proteomes" id="UP000821866"/>
    </source>
</evidence>
<keyword evidence="2" id="KW-1133">Transmembrane helix</keyword>
<evidence type="ECO:0000256" key="1">
    <source>
        <dbReference type="SAM" id="MobiDB-lite"/>
    </source>
</evidence>
<keyword evidence="2" id="KW-0812">Transmembrane</keyword>
<evidence type="ECO:0000313" key="3">
    <source>
        <dbReference type="EMBL" id="KAH8039566.1"/>
    </source>
</evidence>
<evidence type="ECO:0000256" key="2">
    <source>
        <dbReference type="SAM" id="Phobius"/>
    </source>
</evidence>
<feature type="region of interest" description="Disordered" evidence="1">
    <location>
        <begin position="294"/>
        <end position="343"/>
    </location>
</feature>
<proteinExistence type="predicted"/>
<feature type="transmembrane region" description="Helical" evidence="2">
    <location>
        <begin position="266"/>
        <end position="289"/>
    </location>
</feature>
<dbReference type="EMBL" id="JABSTU010000001">
    <property type="protein sequence ID" value="KAH8039566.1"/>
    <property type="molecule type" value="Genomic_DNA"/>
</dbReference>
<feature type="region of interest" description="Disordered" evidence="1">
    <location>
        <begin position="1"/>
        <end position="186"/>
    </location>
</feature>
<feature type="compositionally biased region" description="Basic and acidic residues" evidence="1">
    <location>
        <begin position="53"/>
        <end position="64"/>
    </location>
</feature>
<comment type="caution">
    <text evidence="3">The sequence shown here is derived from an EMBL/GenBank/DDBJ whole genome shotgun (WGS) entry which is preliminary data.</text>
</comment>
<name>A0A9J6EYH8_RHIMP</name>
<dbReference type="AlphaFoldDB" id="A0A9J6EYH8"/>
<accession>A0A9J6EYH8</accession>
<feature type="compositionally biased region" description="Polar residues" evidence="1">
    <location>
        <begin position="30"/>
        <end position="45"/>
    </location>
</feature>
<keyword evidence="2" id="KW-0472">Membrane</keyword>
<keyword evidence="4" id="KW-1185">Reference proteome</keyword>
<feature type="compositionally biased region" description="Polar residues" evidence="1">
    <location>
        <begin position="65"/>
        <end position="74"/>
    </location>
</feature>